<dbReference type="AlphaFoldDB" id="A0A2C9WPM6"/>
<dbReference type="PANTHER" id="PTHR16469:SF27">
    <property type="entry name" value="UBIQUITIN-ASSOCIATED AND SH3 DOMAIN-CONTAINING BA-RELATED"/>
    <property type="match status" value="1"/>
</dbReference>
<dbReference type="STRING" id="3983.A0A2C9WPM6"/>
<comment type="caution">
    <text evidence="1">The sequence shown here is derived from an EMBL/GenBank/DDBJ whole genome shotgun (WGS) entry which is preliminary data.</text>
</comment>
<dbReference type="CDD" id="cd07067">
    <property type="entry name" value="HP_PGM_like"/>
    <property type="match status" value="1"/>
</dbReference>
<dbReference type="EMBL" id="CM004387">
    <property type="protein sequence ID" value="OAY62495.1"/>
    <property type="molecule type" value="Genomic_DNA"/>
</dbReference>
<gene>
    <name evidence="1" type="ORF">MANES_01G271500v8</name>
</gene>
<protein>
    <recommendedName>
        <fullName evidence="3">Phosphoglycerate mutase family protein</fullName>
    </recommendedName>
</protein>
<dbReference type="Gene3D" id="3.40.50.1240">
    <property type="entry name" value="Phosphoglycerate mutase-like"/>
    <property type="match status" value="1"/>
</dbReference>
<dbReference type="InterPro" id="IPR013078">
    <property type="entry name" value="His_Pase_superF_clade-1"/>
</dbReference>
<dbReference type="InterPro" id="IPR012398">
    <property type="entry name" value="PRIB5"/>
</dbReference>
<dbReference type="InterPro" id="IPR029033">
    <property type="entry name" value="His_PPase_superfam"/>
</dbReference>
<dbReference type="OrthoDB" id="414418at2759"/>
<dbReference type="InterPro" id="IPR051710">
    <property type="entry name" value="Phosphatase_SH3-domain"/>
</dbReference>
<dbReference type="FunFam" id="3.40.50.1240:FF:000039">
    <property type="entry name" value="Phosphoglycerate mutase family protein"/>
    <property type="match status" value="1"/>
</dbReference>
<name>A0A2C9WPM6_MANES</name>
<sequence>MDPSATPNVDGQRREFFQNVVVMRHGDRIDNFEPLWTTTAARPWDPPLVEKGRVRAFRTGRDLKSRLGFPIHRVFVSPFLRCVQTASEVVSALCAVDEYPDVTCGDRIAIDSSKVKVSIEYGLCEMLSSQAIRHDVAPKDGHFGFIISELEALLPAGIVDHTAQRVYEEMPQWEETVTGTRVRYEHVFKALADKYPSENLLLVTHGEGVGVSVSAFLKDATVYEVEYCAYSELRRRVFQENQSFTSDAFEVRTKNGQTGVSYCSSIATPNGGIDDSA</sequence>
<accession>A0A2C9WPM6</accession>
<dbReference type="PIRSF" id="PIRSF015897">
    <property type="entry name" value="PRIB5"/>
    <property type="match status" value="1"/>
</dbReference>
<keyword evidence="2" id="KW-1185">Reference proteome</keyword>
<dbReference type="OMA" id="KIRAFCT"/>
<organism evidence="1 2">
    <name type="scientific">Manihot esculenta</name>
    <name type="common">Cassava</name>
    <name type="synonym">Jatropha manihot</name>
    <dbReference type="NCBI Taxonomy" id="3983"/>
    <lineage>
        <taxon>Eukaryota</taxon>
        <taxon>Viridiplantae</taxon>
        <taxon>Streptophyta</taxon>
        <taxon>Embryophyta</taxon>
        <taxon>Tracheophyta</taxon>
        <taxon>Spermatophyta</taxon>
        <taxon>Magnoliopsida</taxon>
        <taxon>eudicotyledons</taxon>
        <taxon>Gunneridae</taxon>
        <taxon>Pentapetalae</taxon>
        <taxon>rosids</taxon>
        <taxon>fabids</taxon>
        <taxon>Malpighiales</taxon>
        <taxon>Euphorbiaceae</taxon>
        <taxon>Crotonoideae</taxon>
        <taxon>Manihoteae</taxon>
        <taxon>Manihot</taxon>
    </lineage>
</organism>
<proteinExistence type="predicted"/>
<dbReference type="PANTHER" id="PTHR16469">
    <property type="entry name" value="UBIQUITIN-ASSOCIATED AND SH3 DOMAIN-CONTAINING BA-RELATED"/>
    <property type="match status" value="1"/>
</dbReference>
<dbReference type="Gramene" id="Manes.01G271500.1.v8.1">
    <property type="protein sequence ID" value="Manes.01G271500.1.v8.1.CDS"/>
    <property type="gene ID" value="Manes.01G271500.v8.1"/>
</dbReference>
<evidence type="ECO:0000313" key="2">
    <source>
        <dbReference type="Proteomes" id="UP000091857"/>
    </source>
</evidence>
<evidence type="ECO:0008006" key="3">
    <source>
        <dbReference type="Google" id="ProtNLM"/>
    </source>
</evidence>
<dbReference type="Pfam" id="PF00300">
    <property type="entry name" value="His_Phos_1"/>
    <property type="match status" value="1"/>
</dbReference>
<evidence type="ECO:0000313" key="1">
    <source>
        <dbReference type="EMBL" id="OAY62495.1"/>
    </source>
</evidence>
<reference evidence="2" key="1">
    <citation type="journal article" date="2016" name="Nat. Biotechnol.">
        <title>Sequencing wild and cultivated cassava and related species reveals extensive interspecific hybridization and genetic diversity.</title>
        <authorList>
            <person name="Bredeson J.V."/>
            <person name="Lyons J.B."/>
            <person name="Prochnik S.E."/>
            <person name="Wu G.A."/>
            <person name="Ha C.M."/>
            <person name="Edsinger-Gonzales E."/>
            <person name="Grimwood J."/>
            <person name="Schmutz J."/>
            <person name="Rabbi I.Y."/>
            <person name="Egesi C."/>
            <person name="Nauluvula P."/>
            <person name="Lebot V."/>
            <person name="Ndunguru J."/>
            <person name="Mkamilo G."/>
            <person name="Bart R.S."/>
            <person name="Setter T.L."/>
            <person name="Gleadow R.M."/>
            <person name="Kulakow P."/>
            <person name="Ferguson M.E."/>
            <person name="Rounsley S."/>
            <person name="Rokhsar D.S."/>
        </authorList>
    </citation>
    <scope>NUCLEOTIDE SEQUENCE [LARGE SCALE GENOMIC DNA]</scope>
    <source>
        <strain evidence="2">cv. AM560-2</strain>
    </source>
</reference>
<dbReference type="Proteomes" id="UP000091857">
    <property type="component" value="Chromosome 1"/>
</dbReference>
<dbReference type="SUPFAM" id="SSF53254">
    <property type="entry name" value="Phosphoglycerate mutase-like"/>
    <property type="match status" value="1"/>
</dbReference>
<dbReference type="SMART" id="SM00855">
    <property type="entry name" value="PGAM"/>
    <property type="match status" value="1"/>
</dbReference>